<dbReference type="InterPro" id="IPR001387">
    <property type="entry name" value="Cro/C1-type_HTH"/>
</dbReference>
<evidence type="ECO:0000313" key="3">
    <source>
        <dbReference type="EMBL" id="OAG26667.1"/>
    </source>
</evidence>
<gene>
    <name evidence="3" type="ORF">TH606_11150</name>
</gene>
<sequence length="120" mass="13792">MSRFGELIFKARTDKGLTVRELAAKAKMSPGYLSEIEHGKKNPPKDPQIIRRLAKALDLDENELFSLAKESRITPEKIRELRRFIQSRGELGFALLRAVEKAPEYKLEKIIKELLEEENG</sequence>
<organism evidence="3 4">
    <name type="scientific">Thermodesulfatator autotrophicus</name>
    <dbReference type="NCBI Taxonomy" id="1795632"/>
    <lineage>
        <taxon>Bacteria</taxon>
        <taxon>Pseudomonadati</taxon>
        <taxon>Thermodesulfobacteriota</taxon>
        <taxon>Thermodesulfobacteria</taxon>
        <taxon>Thermodesulfobacteriales</taxon>
        <taxon>Thermodesulfatatoraceae</taxon>
        <taxon>Thermodesulfatator</taxon>
    </lineage>
</organism>
<dbReference type="InterPro" id="IPR010982">
    <property type="entry name" value="Lambda_DNA-bd_dom_sf"/>
</dbReference>
<evidence type="ECO:0000256" key="1">
    <source>
        <dbReference type="ARBA" id="ARBA00023125"/>
    </source>
</evidence>
<dbReference type="Proteomes" id="UP000076964">
    <property type="component" value="Unassembled WGS sequence"/>
</dbReference>
<dbReference type="SUPFAM" id="SSF47413">
    <property type="entry name" value="lambda repressor-like DNA-binding domains"/>
    <property type="match status" value="1"/>
</dbReference>
<evidence type="ECO:0000259" key="2">
    <source>
        <dbReference type="PROSITE" id="PS50943"/>
    </source>
</evidence>
<dbReference type="SMART" id="SM00530">
    <property type="entry name" value="HTH_XRE"/>
    <property type="match status" value="1"/>
</dbReference>
<comment type="caution">
    <text evidence="3">The sequence shown here is derived from an EMBL/GenBank/DDBJ whole genome shotgun (WGS) entry which is preliminary data.</text>
</comment>
<dbReference type="OrthoDB" id="9155304at2"/>
<dbReference type="RefSeq" id="WP_068544067.1">
    <property type="nucleotide sequence ID" value="NZ_LSFI01000106.1"/>
</dbReference>
<dbReference type="STRING" id="1795632.TH606_11150"/>
<dbReference type="PROSITE" id="PS50943">
    <property type="entry name" value="HTH_CROC1"/>
    <property type="match status" value="1"/>
</dbReference>
<dbReference type="Gene3D" id="1.10.260.40">
    <property type="entry name" value="lambda repressor-like DNA-binding domains"/>
    <property type="match status" value="1"/>
</dbReference>
<dbReference type="Pfam" id="PF12844">
    <property type="entry name" value="HTH_19"/>
    <property type="match status" value="1"/>
</dbReference>
<name>A0A177E3U9_9BACT</name>
<feature type="domain" description="HTH cro/C1-type" evidence="2">
    <location>
        <begin position="10"/>
        <end position="64"/>
    </location>
</feature>
<dbReference type="CDD" id="cd00093">
    <property type="entry name" value="HTH_XRE"/>
    <property type="match status" value="1"/>
</dbReference>
<dbReference type="InterPro" id="IPR050807">
    <property type="entry name" value="TransReg_Diox_bact_type"/>
</dbReference>
<dbReference type="EMBL" id="LSFI01000106">
    <property type="protein sequence ID" value="OAG26667.1"/>
    <property type="molecule type" value="Genomic_DNA"/>
</dbReference>
<protein>
    <recommendedName>
        <fullName evidence="2">HTH cro/C1-type domain-containing protein</fullName>
    </recommendedName>
</protein>
<accession>A0A177E3U9</accession>
<reference evidence="3 4" key="1">
    <citation type="submission" date="2016-02" db="EMBL/GenBank/DDBJ databases">
        <title>Draft genome sequence of Thermodesulfatator sp. S606.</title>
        <authorList>
            <person name="Lai Q."/>
            <person name="Cao J."/>
            <person name="Dupont S."/>
            <person name="Shao Z."/>
            <person name="Jebbar M."/>
            <person name="Alain K."/>
        </authorList>
    </citation>
    <scope>NUCLEOTIDE SEQUENCE [LARGE SCALE GENOMIC DNA]</scope>
    <source>
        <strain evidence="3 4">S606</strain>
    </source>
</reference>
<evidence type="ECO:0000313" key="4">
    <source>
        <dbReference type="Proteomes" id="UP000076964"/>
    </source>
</evidence>
<keyword evidence="4" id="KW-1185">Reference proteome</keyword>
<dbReference type="GO" id="GO:0003677">
    <property type="term" value="F:DNA binding"/>
    <property type="evidence" value="ECO:0007669"/>
    <property type="project" value="UniProtKB-KW"/>
</dbReference>
<dbReference type="GO" id="GO:0003700">
    <property type="term" value="F:DNA-binding transcription factor activity"/>
    <property type="evidence" value="ECO:0007669"/>
    <property type="project" value="TreeGrafter"/>
</dbReference>
<keyword evidence="1" id="KW-0238">DNA-binding</keyword>
<dbReference type="AlphaFoldDB" id="A0A177E3U9"/>
<dbReference type="PANTHER" id="PTHR46797:SF1">
    <property type="entry name" value="METHYLPHOSPHONATE SYNTHASE"/>
    <property type="match status" value="1"/>
</dbReference>
<proteinExistence type="predicted"/>
<dbReference type="GO" id="GO:0005829">
    <property type="term" value="C:cytosol"/>
    <property type="evidence" value="ECO:0007669"/>
    <property type="project" value="TreeGrafter"/>
</dbReference>
<dbReference type="PANTHER" id="PTHR46797">
    <property type="entry name" value="HTH-TYPE TRANSCRIPTIONAL REGULATOR"/>
    <property type="match status" value="1"/>
</dbReference>